<dbReference type="EMBL" id="CP144700">
    <property type="protein sequence ID" value="WVZ24398.1"/>
    <property type="molecule type" value="Genomic_DNA"/>
</dbReference>
<reference evidence="8 9" key="1">
    <citation type="journal article" date="2023" name="Life. Sci Alliance">
        <title>Evolutionary insights into 3D genome organization and epigenetic landscape of Vigna mungo.</title>
        <authorList>
            <person name="Junaid A."/>
            <person name="Singh B."/>
            <person name="Bhatia S."/>
        </authorList>
    </citation>
    <scope>NUCLEOTIDE SEQUENCE [LARGE SCALE GENOMIC DNA]</scope>
    <source>
        <strain evidence="8">Urdbean</strain>
    </source>
</reference>
<keyword evidence="2" id="KW-0548">Nucleotidyltransferase</keyword>
<dbReference type="Pfam" id="PF17917">
    <property type="entry name" value="RT_RNaseH"/>
    <property type="match status" value="1"/>
</dbReference>
<dbReference type="SUPFAM" id="SSF56672">
    <property type="entry name" value="DNA/RNA polymerases"/>
    <property type="match status" value="1"/>
</dbReference>
<keyword evidence="3" id="KW-0540">Nuclease</keyword>
<protein>
    <recommendedName>
        <fullName evidence="7">Reverse transcriptase RNase H-like domain-containing protein</fullName>
    </recommendedName>
</protein>
<evidence type="ECO:0000256" key="5">
    <source>
        <dbReference type="ARBA" id="ARBA00022801"/>
    </source>
</evidence>
<dbReference type="InterPro" id="IPR043502">
    <property type="entry name" value="DNA/RNA_pol_sf"/>
</dbReference>
<evidence type="ECO:0000313" key="9">
    <source>
        <dbReference type="Proteomes" id="UP001374535"/>
    </source>
</evidence>
<keyword evidence="9" id="KW-1185">Reference proteome</keyword>
<keyword evidence="1" id="KW-0808">Transferase</keyword>
<dbReference type="AlphaFoldDB" id="A0AAQ3PD10"/>
<evidence type="ECO:0000256" key="4">
    <source>
        <dbReference type="ARBA" id="ARBA00022759"/>
    </source>
</evidence>
<dbReference type="Proteomes" id="UP001374535">
    <property type="component" value="Chromosome 1"/>
</dbReference>
<evidence type="ECO:0000256" key="1">
    <source>
        <dbReference type="ARBA" id="ARBA00022679"/>
    </source>
</evidence>
<evidence type="ECO:0000313" key="8">
    <source>
        <dbReference type="EMBL" id="WVZ24398.1"/>
    </source>
</evidence>
<dbReference type="PANTHER" id="PTHR34072">
    <property type="entry name" value="ENZYMATIC POLYPROTEIN-RELATED"/>
    <property type="match status" value="1"/>
</dbReference>
<dbReference type="Gene3D" id="3.10.20.370">
    <property type="match status" value="1"/>
</dbReference>
<dbReference type="InterPro" id="IPR041373">
    <property type="entry name" value="RT_RNaseH"/>
</dbReference>
<dbReference type="FunFam" id="3.10.20.370:FF:000001">
    <property type="entry name" value="Retrovirus-related Pol polyprotein from transposon 17.6-like protein"/>
    <property type="match status" value="1"/>
</dbReference>
<evidence type="ECO:0000256" key="2">
    <source>
        <dbReference type="ARBA" id="ARBA00022695"/>
    </source>
</evidence>
<evidence type="ECO:0000256" key="3">
    <source>
        <dbReference type="ARBA" id="ARBA00022722"/>
    </source>
</evidence>
<gene>
    <name evidence="8" type="ORF">V8G54_002942</name>
</gene>
<evidence type="ECO:0000256" key="6">
    <source>
        <dbReference type="ARBA" id="ARBA00022918"/>
    </source>
</evidence>
<accession>A0AAQ3PD10</accession>
<evidence type="ECO:0000259" key="7">
    <source>
        <dbReference type="Pfam" id="PF17917"/>
    </source>
</evidence>
<proteinExistence type="predicted"/>
<dbReference type="PANTHER" id="PTHR34072:SF50">
    <property type="entry name" value="NUCLEOTIDYLTRANSFERASE, RIBONUCLEASE H"/>
    <property type="match status" value="1"/>
</dbReference>
<organism evidence="8 9">
    <name type="scientific">Vigna mungo</name>
    <name type="common">Black gram</name>
    <name type="synonym">Phaseolus mungo</name>
    <dbReference type="NCBI Taxonomy" id="3915"/>
    <lineage>
        <taxon>Eukaryota</taxon>
        <taxon>Viridiplantae</taxon>
        <taxon>Streptophyta</taxon>
        <taxon>Embryophyta</taxon>
        <taxon>Tracheophyta</taxon>
        <taxon>Spermatophyta</taxon>
        <taxon>Magnoliopsida</taxon>
        <taxon>eudicotyledons</taxon>
        <taxon>Gunneridae</taxon>
        <taxon>Pentapetalae</taxon>
        <taxon>rosids</taxon>
        <taxon>fabids</taxon>
        <taxon>Fabales</taxon>
        <taxon>Fabaceae</taxon>
        <taxon>Papilionoideae</taxon>
        <taxon>50 kb inversion clade</taxon>
        <taxon>NPAAA clade</taxon>
        <taxon>indigoferoid/millettioid clade</taxon>
        <taxon>Phaseoleae</taxon>
        <taxon>Vigna</taxon>
    </lineage>
</organism>
<keyword evidence="6" id="KW-0695">RNA-directed DNA polymerase</keyword>
<feature type="domain" description="Reverse transcriptase RNase H-like" evidence="7">
    <location>
        <begin position="17"/>
        <end position="110"/>
    </location>
</feature>
<sequence length="149" mass="17077">MKLKEALTSAPVLAVPNFKEEFILETDASGLGIGAVLSQNSHPIAYFCKQLSTQMQKQSVYTKEFYAITEALAKFRHYLLGQKFIIKTDQKSLKELLEQTLQTPEQQQCYLNFWVMILRFSTSLARITFQLMPYQEVFTWPGLNLEVGG</sequence>
<keyword evidence="4" id="KW-0255">Endonuclease</keyword>
<dbReference type="CDD" id="cd09274">
    <property type="entry name" value="RNase_HI_RT_Ty3"/>
    <property type="match status" value="1"/>
</dbReference>
<name>A0AAQ3PD10_VIGMU</name>
<keyword evidence="5" id="KW-0378">Hydrolase</keyword>